<dbReference type="AlphaFoldDB" id="A0A3B0BIH6"/>
<dbReference type="SUPFAM" id="SSF48208">
    <property type="entry name" value="Six-hairpin glycosidases"/>
    <property type="match status" value="1"/>
</dbReference>
<keyword evidence="6" id="KW-1185">Reference proteome</keyword>
<keyword evidence="1" id="KW-0378">Hydrolase</keyword>
<dbReference type="InterPro" id="IPR005196">
    <property type="entry name" value="Glyco_hydro_65_N"/>
</dbReference>
<dbReference type="EMBL" id="RBAM01000006">
    <property type="protein sequence ID" value="RKN71707.1"/>
    <property type="molecule type" value="Genomic_DNA"/>
</dbReference>
<dbReference type="InterPro" id="IPR000421">
    <property type="entry name" value="FA58C"/>
</dbReference>
<feature type="compositionally biased region" description="Basic and acidic residues" evidence="2">
    <location>
        <begin position="242"/>
        <end position="259"/>
    </location>
</feature>
<dbReference type="Proteomes" id="UP000270343">
    <property type="component" value="Unassembled WGS sequence"/>
</dbReference>
<organism evidence="5 6">
    <name type="scientific">Streptomyces klenkii</name>
    <dbReference type="NCBI Taxonomy" id="1420899"/>
    <lineage>
        <taxon>Bacteria</taxon>
        <taxon>Bacillati</taxon>
        <taxon>Actinomycetota</taxon>
        <taxon>Actinomycetes</taxon>
        <taxon>Kitasatosporales</taxon>
        <taxon>Streptomycetaceae</taxon>
        <taxon>Streptomyces</taxon>
    </lineage>
</organism>
<evidence type="ECO:0000256" key="2">
    <source>
        <dbReference type="SAM" id="MobiDB-lite"/>
    </source>
</evidence>
<protein>
    <submittedName>
        <fullName evidence="5">Haloacid dehalogenase</fullName>
    </submittedName>
</protein>
<dbReference type="InterPro" id="IPR005195">
    <property type="entry name" value="Glyco_hydro_65_M"/>
</dbReference>
<keyword evidence="3" id="KW-0732">Signal</keyword>
<name>A0A3B0BIH6_9ACTN</name>
<keyword evidence="1" id="KW-0326">Glycosidase</keyword>
<evidence type="ECO:0000259" key="4">
    <source>
        <dbReference type="PROSITE" id="PS50022"/>
    </source>
</evidence>
<gene>
    <name evidence="5" type="ORF">D7231_17125</name>
</gene>
<dbReference type="Gene3D" id="2.60.420.10">
    <property type="entry name" value="Maltose phosphorylase, domain 3"/>
    <property type="match status" value="1"/>
</dbReference>
<evidence type="ECO:0000256" key="1">
    <source>
        <dbReference type="ARBA" id="ARBA00023295"/>
    </source>
</evidence>
<dbReference type="RefSeq" id="WP_120756317.1">
    <property type="nucleotide sequence ID" value="NZ_RBAM01000006.1"/>
</dbReference>
<dbReference type="Gene3D" id="2.70.98.40">
    <property type="entry name" value="Glycoside hydrolase, family 65, N-terminal domain"/>
    <property type="match status" value="1"/>
</dbReference>
<dbReference type="InterPro" id="IPR012341">
    <property type="entry name" value="6hp_glycosidase-like_sf"/>
</dbReference>
<dbReference type="GO" id="GO:0030246">
    <property type="term" value="F:carbohydrate binding"/>
    <property type="evidence" value="ECO:0007669"/>
    <property type="project" value="InterPro"/>
</dbReference>
<dbReference type="Pfam" id="PF03633">
    <property type="entry name" value="Glyco_hydro_65C"/>
    <property type="match status" value="1"/>
</dbReference>
<dbReference type="Gene3D" id="2.60.120.260">
    <property type="entry name" value="Galactose-binding domain-like"/>
    <property type="match status" value="1"/>
</dbReference>
<dbReference type="InterPro" id="IPR037018">
    <property type="entry name" value="GH65_N"/>
</dbReference>
<feature type="region of interest" description="Disordered" evidence="2">
    <location>
        <begin position="230"/>
        <end position="274"/>
    </location>
</feature>
<dbReference type="PANTHER" id="PTHR11051">
    <property type="entry name" value="GLYCOSYL HYDROLASE-RELATED"/>
    <property type="match status" value="1"/>
</dbReference>
<reference evidence="5 6" key="1">
    <citation type="journal article" date="2015" name="Antonie Van Leeuwenhoek">
        <title>Streptomyces klenkii sp. nov., isolated from deep marine sediment.</title>
        <authorList>
            <person name="Veyisoglu A."/>
            <person name="Sahin N."/>
        </authorList>
    </citation>
    <scope>NUCLEOTIDE SEQUENCE [LARGE SCALE GENOMIC DNA]</scope>
    <source>
        <strain evidence="5 6">KCTC 29202</strain>
    </source>
</reference>
<feature type="domain" description="F5/8 type C" evidence="4">
    <location>
        <begin position="802"/>
        <end position="887"/>
    </location>
</feature>
<dbReference type="GO" id="GO:0016757">
    <property type="term" value="F:glycosyltransferase activity"/>
    <property type="evidence" value="ECO:0007669"/>
    <property type="project" value="UniProtKB-ARBA"/>
</dbReference>
<dbReference type="PROSITE" id="PS50022">
    <property type="entry name" value="FA58C_3"/>
    <property type="match status" value="1"/>
</dbReference>
<dbReference type="SUPFAM" id="SSF74650">
    <property type="entry name" value="Galactose mutarotase-like"/>
    <property type="match status" value="1"/>
</dbReference>
<dbReference type="Pfam" id="PF00754">
    <property type="entry name" value="F5_F8_type_C"/>
    <property type="match status" value="1"/>
</dbReference>
<evidence type="ECO:0000256" key="3">
    <source>
        <dbReference type="SAM" id="SignalP"/>
    </source>
</evidence>
<dbReference type="SUPFAM" id="SSF49785">
    <property type="entry name" value="Galactose-binding domain-like"/>
    <property type="match status" value="1"/>
</dbReference>
<dbReference type="InterPro" id="IPR008928">
    <property type="entry name" value="6-hairpin_glycosidase_sf"/>
</dbReference>
<dbReference type="Pfam" id="PF03636">
    <property type="entry name" value="Glyco_hydro_65N"/>
    <property type="match status" value="1"/>
</dbReference>
<dbReference type="PANTHER" id="PTHR11051:SF8">
    <property type="entry name" value="PROTEIN-GLUCOSYLGALACTOSYLHYDROXYLYSINE GLUCOSIDASE"/>
    <property type="match status" value="1"/>
</dbReference>
<dbReference type="GO" id="GO:0005993">
    <property type="term" value="P:trehalose catabolic process"/>
    <property type="evidence" value="ECO:0007669"/>
    <property type="project" value="TreeGrafter"/>
</dbReference>
<evidence type="ECO:0000313" key="5">
    <source>
        <dbReference type="EMBL" id="RKN71707.1"/>
    </source>
</evidence>
<comment type="caution">
    <text evidence="5">The sequence shown here is derived from an EMBL/GenBank/DDBJ whole genome shotgun (WGS) entry which is preliminary data.</text>
</comment>
<feature type="chain" id="PRO_5038547190" evidence="3">
    <location>
        <begin position="33"/>
        <end position="926"/>
    </location>
</feature>
<dbReference type="Pfam" id="PF03632">
    <property type="entry name" value="Glyco_hydro_65m"/>
    <property type="match status" value="1"/>
</dbReference>
<sequence length="926" mass="98517">MTYSPGARPRPRPARLTALLLAGALVAPVAPAAAASASQPPTADRSPAAVPPSAGCRTGDGWSLDSTRIDTADTHHAYVGNGYLGQRVPPNGTGYSASDTKTGWPLFTPSYDGSFVSGLYAHNPQTADDRQAVAALPTWTGLTVGTGGAHGDTFNSSTEPGRVSGYRQTLFLHCGIVRTSLTWTAADGRKTDLVYEVLADRNDPHAGAVRLRMTPRWSGEATVTDVIDGHGARRMSGTGGGDRTEGPGRDGRDGHDGRTMDVTFRTDGTNTDGAVASTLRAGNGVRTTAARSADAAANLSARQSLAFPVRNGHAYELTKYVGVDTALTSPAPRRDATDASQRAARRGWDGLLRAHTAAWARLWRADIEVPGQRDLQAWVRSARYGLLSSSRKDASDSIAPAGLTSDNYAGLVFWDAETWMYPALLATDPALARSVVEYRYRTLPGARENARKLGYQGLFYPWNSGSKGDLAQECHSVDPPHCRTQIHLQSDISLAAWQYYLATGDTAWLRGRGWPVMKGIAEFWAGRVSRNTDGSYSIKDTAGPDEYSNGVDDAVFTNAGAATALRNAARAAQLIGERAPGEWTAIADRIRIPYDAQHKVFEQYDGYRGSKIKQADTVLLMYPLEWPMPQGAAASTLDYYAQRTDPDGPAMTDSVHAVVSAAIGEPGCSTYTYLQRAIRPFVRGPFAQFSEARGAKAGAEDPLAGSPAHDFLTGKGGFLQIFTNGLTGMRMREDRLHLDPMLPPQLGRGVTLRGLRWQGRTYDVELGARRTTVRLTDGAPMPLDTPQGAKTVTKAAPAVLDTRRPDLKPTANAARCTAATASSEEPGMYAAAAVDGNTATAWVPDGPDGSLTTDLGKSVRVTEVTPAWTGPAPASYAVQLSADGRHWRDAPPGGRASPVSTRYVRVAVHGAGPAGSRTGIAEVTVS</sequence>
<dbReference type="GO" id="GO:0004555">
    <property type="term" value="F:alpha,alpha-trehalase activity"/>
    <property type="evidence" value="ECO:0007669"/>
    <property type="project" value="TreeGrafter"/>
</dbReference>
<accession>A0A3B0BIH6</accession>
<evidence type="ECO:0000313" key="6">
    <source>
        <dbReference type="Proteomes" id="UP000270343"/>
    </source>
</evidence>
<feature type="signal peptide" evidence="3">
    <location>
        <begin position="1"/>
        <end position="32"/>
    </location>
</feature>
<dbReference type="OrthoDB" id="9816160at2"/>
<dbReference type="InterPro" id="IPR011013">
    <property type="entry name" value="Gal_mutarotase_sf_dom"/>
</dbReference>
<dbReference type="InterPro" id="IPR008979">
    <property type="entry name" value="Galactose-bd-like_sf"/>
</dbReference>
<dbReference type="Gene3D" id="1.50.10.10">
    <property type="match status" value="1"/>
</dbReference>
<dbReference type="InterPro" id="IPR005194">
    <property type="entry name" value="Glyco_hydro_65_C"/>
</dbReference>
<feature type="region of interest" description="Disordered" evidence="2">
    <location>
        <begin position="36"/>
        <end position="62"/>
    </location>
</feature>
<proteinExistence type="predicted"/>